<dbReference type="EMBL" id="BAAFSV010000002">
    <property type="protein sequence ID" value="GAB1314480.1"/>
    <property type="molecule type" value="Genomic_DNA"/>
</dbReference>
<evidence type="ECO:0000313" key="2">
    <source>
        <dbReference type="EMBL" id="GAB1314480.1"/>
    </source>
</evidence>
<gene>
    <name evidence="2" type="ORF">MFIFM68171_04690</name>
</gene>
<dbReference type="PANTHER" id="PTHR33112">
    <property type="entry name" value="DOMAIN PROTEIN, PUTATIVE-RELATED"/>
    <property type="match status" value="1"/>
</dbReference>
<keyword evidence="3" id="KW-1185">Reference proteome</keyword>
<sequence length="667" mass="74338">MKLFQLELAQLSGPHMRKSGIKNIEDTKSVDNGSGVKHEGISVLEDAITLPEVALPRRARFLPGDGGSVTGNQNQAVCRYKSLDGVLTVWLGATAHDFSFSITPGGDRHPTTASGIPVIESSDAEKDRNWFAGTRLTRYKEADPWIPFTNVIDEDELFNGDETSETVKENLPKFDPAEVLSTVYARTYAPPSSIEKGAYWRSDAANSTSITAITTSELCWTCCRLGLTRTDFVDDNCEEEGNDLADRPTIASGHFFSFRCDVCNTKFKAPCVSYRCKTCRNGQHDICTACYQRDRGFHDAHHQLRKTLFEIGYHDRPIAKVENAAFDAAANWDGRLGPLEEVKSRKACPLCRLAVRSLQETRKRPHAGNGAIRYDDNTGFGYIDNNNEDDPNDDQVVLSWHGFGWNRERWQVQGRYLTAEHGKTKGQPMALLSECHPFSPFTAHRLIANTTLPILLFRKWLRQCEEYHGWDCHGDSPRLSGSELANFRVIDVLDQCIAKVSFRSRFVALSYVWGQAKQFRALKSNIHLLERKGYLGSIKAELPRTITDAMDFTRQMGQRYLWVDALCIVQDDPESVVSLIDKMDMIYGISIFTIIAAAGDSSASGLPGVRPGSRTPGQHIEQLAPDVKLAVLPDLESKRGSSFSTNLSTSNASDECVGKTFVREGLM</sequence>
<protein>
    <recommendedName>
        <fullName evidence="1">Heterokaryon incompatibility domain-containing protein</fullName>
    </recommendedName>
</protein>
<reference evidence="2 3" key="1">
    <citation type="submission" date="2024-09" db="EMBL/GenBank/DDBJ databases">
        <title>Itraconazole resistance in Madurella fahalii resulting from another homologue of gene encoding cytochrome P450 14-alpha sterol demethylase (CYP51).</title>
        <authorList>
            <person name="Yoshioka I."/>
            <person name="Fahal A.H."/>
            <person name="Kaneko S."/>
            <person name="Yaguchi T."/>
        </authorList>
    </citation>
    <scope>NUCLEOTIDE SEQUENCE [LARGE SCALE GENOMIC DNA]</scope>
    <source>
        <strain evidence="2 3">IFM 68171</strain>
    </source>
</reference>
<name>A0ABQ0G9P7_9PEZI</name>
<accession>A0ABQ0G9P7</accession>
<dbReference type="GeneID" id="98175433"/>
<dbReference type="InterPro" id="IPR010730">
    <property type="entry name" value="HET"/>
</dbReference>
<feature type="domain" description="Heterokaryon incompatibility" evidence="1">
    <location>
        <begin position="506"/>
        <end position="624"/>
    </location>
</feature>
<dbReference type="Pfam" id="PF06985">
    <property type="entry name" value="HET"/>
    <property type="match status" value="1"/>
</dbReference>
<comment type="caution">
    <text evidence="2">The sequence shown here is derived from an EMBL/GenBank/DDBJ whole genome shotgun (WGS) entry which is preliminary data.</text>
</comment>
<dbReference type="RefSeq" id="XP_070916211.1">
    <property type="nucleotide sequence ID" value="XM_071060110.1"/>
</dbReference>
<organism evidence="2 3">
    <name type="scientific">Madurella fahalii</name>
    <dbReference type="NCBI Taxonomy" id="1157608"/>
    <lineage>
        <taxon>Eukaryota</taxon>
        <taxon>Fungi</taxon>
        <taxon>Dikarya</taxon>
        <taxon>Ascomycota</taxon>
        <taxon>Pezizomycotina</taxon>
        <taxon>Sordariomycetes</taxon>
        <taxon>Sordariomycetidae</taxon>
        <taxon>Sordariales</taxon>
        <taxon>Sordariales incertae sedis</taxon>
        <taxon>Madurella</taxon>
    </lineage>
</organism>
<proteinExistence type="predicted"/>
<evidence type="ECO:0000259" key="1">
    <source>
        <dbReference type="Pfam" id="PF06985"/>
    </source>
</evidence>
<dbReference type="Proteomes" id="UP001628179">
    <property type="component" value="Unassembled WGS sequence"/>
</dbReference>
<dbReference type="PANTHER" id="PTHR33112:SF12">
    <property type="entry name" value="HETEROKARYON INCOMPATIBILITY DOMAIN-CONTAINING PROTEIN"/>
    <property type="match status" value="1"/>
</dbReference>
<evidence type="ECO:0000313" key="3">
    <source>
        <dbReference type="Proteomes" id="UP001628179"/>
    </source>
</evidence>